<name>A0A380TAS2_9ZZZZ</name>
<evidence type="ECO:0000313" key="1">
    <source>
        <dbReference type="EMBL" id="SUS05382.1"/>
    </source>
</evidence>
<dbReference type="AlphaFoldDB" id="A0A380TAS2"/>
<accession>A0A380TAS2</accession>
<sequence length="65" mass="7548">MRWRTMRRKLERAKGIEPSSKAWEALVLPLNHARAAGKRLILQVAWARVQVCHRPAQEPPEARQP</sequence>
<reference evidence="1" key="1">
    <citation type="submission" date="2018-07" db="EMBL/GenBank/DDBJ databases">
        <authorList>
            <person name="Quirk P.G."/>
            <person name="Krulwich T.A."/>
        </authorList>
    </citation>
    <scope>NUCLEOTIDE SEQUENCE</scope>
</reference>
<gene>
    <name evidence="1" type="ORF">DF3PB_1910008</name>
</gene>
<proteinExistence type="predicted"/>
<protein>
    <submittedName>
        <fullName evidence="1">Uncharacterized protein</fullName>
    </submittedName>
</protein>
<organism evidence="1">
    <name type="scientific">metagenome</name>
    <dbReference type="NCBI Taxonomy" id="256318"/>
    <lineage>
        <taxon>unclassified sequences</taxon>
        <taxon>metagenomes</taxon>
    </lineage>
</organism>
<dbReference type="EMBL" id="UIDG01000103">
    <property type="protein sequence ID" value="SUS05382.1"/>
    <property type="molecule type" value="Genomic_DNA"/>
</dbReference>